<feature type="domain" description="Transposase IS116/IS110/IS902 C-terminal" evidence="1">
    <location>
        <begin position="6"/>
        <end position="39"/>
    </location>
</feature>
<dbReference type="Pfam" id="PF02371">
    <property type="entry name" value="Transposase_20"/>
    <property type="match status" value="1"/>
</dbReference>
<reference evidence="2 3" key="1">
    <citation type="journal article" date="2019" name="Nat. Med.">
        <title>A library of human gut bacterial isolates paired with longitudinal multiomics data enables mechanistic microbiome research.</title>
        <authorList>
            <person name="Poyet M."/>
            <person name="Groussin M."/>
            <person name="Gibbons S.M."/>
            <person name="Avila-Pacheco J."/>
            <person name="Jiang X."/>
            <person name="Kearney S.M."/>
            <person name="Perrotta A.R."/>
            <person name="Berdy B."/>
            <person name="Zhao S."/>
            <person name="Lieberman T.D."/>
            <person name="Swanson P.K."/>
            <person name="Smith M."/>
            <person name="Roesemann S."/>
            <person name="Alexander J.E."/>
            <person name="Rich S.A."/>
            <person name="Livny J."/>
            <person name="Vlamakis H."/>
            <person name="Clish C."/>
            <person name="Bullock K."/>
            <person name="Deik A."/>
            <person name="Scott J."/>
            <person name="Pierce K.A."/>
            <person name="Xavier R.J."/>
            <person name="Alm E.J."/>
        </authorList>
    </citation>
    <scope>NUCLEOTIDE SEQUENCE [LARGE SCALE GENOMIC DNA]</scope>
    <source>
        <strain evidence="2 3">BIOML-A12</strain>
    </source>
</reference>
<evidence type="ECO:0000313" key="3">
    <source>
        <dbReference type="Proteomes" id="UP000477156"/>
    </source>
</evidence>
<dbReference type="AlphaFoldDB" id="A0A6L8XYL4"/>
<evidence type="ECO:0000259" key="1">
    <source>
        <dbReference type="Pfam" id="PF02371"/>
    </source>
</evidence>
<sequence length="60" mass="6941">MGSECKESAGKKMSTRIRKGNKYLKATLVDCARARIRNKQSYLYFTTLERITTPLSIKKR</sequence>
<protein>
    <submittedName>
        <fullName evidence="2">Transposase</fullName>
    </submittedName>
</protein>
<accession>A0A6L8XYL4</accession>
<proteinExistence type="predicted"/>
<dbReference type="EMBL" id="WWVF01000072">
    <property type="protein sequence ID" value="MZS91115.1"/>
    <property type="molecule type" value="Genomic_DNA"/>
</dbReference>
<dbReference type="Proteomes" id="UP000477156">
    <property type="component" value="Unassembled WGS sequence"/>
</dbReference>
<dbReference type="InterPro" id="IPR003346">
    <property type="entry name" value="Transposase_20"/>
</dbReference>
<organism evidence="2 3">
    <name type="scientific">Blautia wexlerae</name>
    <dbReference type="NCBI Taxonomy" id="418240"/>
    <lineage>
        <taxon>Bacteria</taxon>
        <taxon>Bacillati</taxon>
        <taxon>Bacillota</taxon>
        <taxon>Clostridia</taxon>
        <taxon>Lachnospirales</taxon>
        <taxon>Lachnospiraceae</taxon>
        <taxon>Blautia</taxon>
    </lineage>
</organism>
<evidence type="ECO:0000313" key="2">
    <source>
        <dbReference type="EMBL" id="MZS91115.1"/>
    </source>
</evidence>
<dbReference type="GO" id="GO:0004803">
    <property type="term" value="F:transposase activity"/>
    <property type="evidence" value="ECO:0007669"/>
    <property type="project" value="InterPro"/>
</dbReference>
<gene>
    <name evidence="2" type="ORF">GT712_19250</name>
</gene>
<dbReference type="GO" id="GO:0003677">
    <property type="term" value="F:DNA binding"/>
    <property type="evidence" value="ECO:0007669"/>
    <property type="project" value="InterPro"/>
</dbReference>
<dbReference type="GO" id="GO:0006313">
    <property type="term" value="P:DNA transposition"/>
    <property type="evidence" value="ECO:0007669"/>
    <property type="project" value="InterPro"/>
</dbReference>
<name>A0A6L8XYL4_9FIRM</name>
<comment type="caution">
    <text evidence="2">The sequence shown here is derived from an EMBL/GenBank/DDBJ whole genome shotgun (WGS) entry which is preliminary data.</text>
</comment>